<dbReference type="EMBL" id="CP001941">
    <property type="protein sequence ID" value="ADD08048.1"/>
    <property type="molecule type" value="Genomic_DNA"/>
</dbReference>
<evidence type="ECO:0000313" key="2">
    <source>
        <dbReference type="Proteomes" id="UP000001400"/>
    </source>
</evidence>
<dbReference type="Proteomes" id="UP000001400">
    <property type="component" value="Chromosome"/>
</dbReference>
<dbReference type="AlphaFoldDB" id="B5IDH1"/>
<reference evidence="1" key="1">
    <citation type="submission" date="2010-02" db="EMBL/GenBank/DDBJ databases">
        <title>Complete sequence of Aciduliprofundum boonei T469.</title>
        <authorList>
            <consortium name="US DOE Joint Genome Institute"/>
            <person name="Lucas S."/>
            <person name="Copeland A."/>
            <person name="Lapidus A."/>
            <person name="Cheng J.-F."/>
            <person name="Bruce D."/>
            <person name="Goodwin L."/>
            <person name="Pitluck S."/>
            <person name="Saunders E."/>
            <person name="Detter J.C."/>
            <person name="Han C."/>
            <person name="Tapia R."/>
            <person name="Land M."/>
            <person name="Hauser L."/>
            <person name="Kyrpides N."/>
            <person name="Mikhailova N."/>
            <person name="Flores G."/>
            <person name="Reysenbach A.-L."/>
            <person name="Woyke T."/>
        </authorList>
    </citation>
    <scope>NUCLEOTIDE SEQUENCE</scope>
    <source>
        <strain evidence="1">T469</strain>
    </source>
</reference>
<dbReference type="STRING" id="439481.Aboo_0236"/>
<name>B5IDH1_ACIB4</name>
<accession>B5IDH1</accession>
<proteinExistence type="predicted"/>
<evidence type="ECO:0008006" key="3">
    <source>
        <dbReference type="Google" id="ProtNLM"/>
    </source>
</evidence>
<sequence>MRCLIPVHQELYPENSLKRAEKLCDEVILLYIVDKKLMDKVQSEASYILPSFALQNVEEFILNIHRQEAEKVKNSIRNIPVELRFVKGEYYESIEKEILRHTPDILMTDSYLRGLVNLNVPVWIDRGGKIEECTMMVQSLRRIGKLKHAIEFAKNVCNRLGASFYIHYTHATEREVLEPLGRLVESPRGELLVFLKGELHKSPDDKSLLLI</sequence>
<organism evidence="1 2">
    <name type="scientific">Aciduliprofundum boonei (strain DSM 19572 / T469)</name>
    <dbReference type="NCBI Taxonomy" id="439481"/>
    <lineage>
        <taxon>Archaea</taxon>
        <taxon>Methanobacteriati</taxon>
        <taxon>Thermoplasmatota</taxon>
        <taxon>DHVE2 group</taxon>
        <taxon>Candidatus Aciduliprofundum</taxon>
    </lineage>
</organism>
<dbReference type="GeneID" id="8827178"/>
<gene>
    <name evidence="1" type="ordered locus">Aboo_0236</name>
</gene>
<dbReference type="RefSeq" id="WP_008084322.1">
    <property type="nucleotide sequence ID" value="NC_013926.1"/>
</dbReference>
<evidence type="ECO:0000313" key="1">
    <source>
        <dbReference type="EMBL" id="ADD08048.1"/>
    </source>
</evidence>
<protein>
    <recommendedName>
        <fullName evidence="3">Universal stress protein</fullName>
    </recommendedName>
</protein>
<dbReference type="KEGG" id="abi:Aboo_0236"/>
<dbReference type="HOGENOM" id="CLU_1302562_0_0_2"/>
<keyword evidence="2" id="KW-1185">Reference proteome</keyword>